<dbReference type="Proteomes" id="UP000748752">
    <property type="component" value="Unassembled WGS sequence"/>
</dbReference>
<protein>
    <recommendedName>
        <fullName evidence="3">N-acetylmuramoyl-L-alanine amidase</fullName>
    </recommendedName>
</protein>
<evidence type="ECO:0008006" key="3">
    <source>
        <dbReference type="Google" id="ProtNLM"/>
    </source>
</evidence>
<dbReference type="EMBL" id="NRRV01000052">
    <property type="protein sequence ID" value="MBK1632603.1"/>
    <property type="molecule type" value="Genomic_DNA"/>
</dbReference>
<dbReference type="PROSITE" id="PS51257">
    <property type="entry name" value="PROKAR_LIPOPROTEIN"/>
    <property type="match status" value="1"/>
</dbReference>
<gene>
    <name evidence="1" type="ORF">CKO31_18020</name>
</gene>
<keyword evidence="2" id="KW-1185">Reference proteome</keyword>
<evidence type="ECO:0000313" key="2">
    <source>
        <dbReference type="Proteomes" id="UP000748752"/>
    </source>
</evidence>
<accession>A0ABS1CL82</accession>
<comment type="caution">
    <text evidence="1">The sequence shown here is derived from an EMBL/GenBank/DDBJ whole genome shotgun (WGS) entry which is preliminary data.</text>
</comment>
<reference evidence="1 2" key="1">
    <citation type="journal article" date="2020" name="Microorganisms">
        <title>Osmotic Adaptation and Compatible Solute Biosynthesis of Phototrophic Bacteria as Revealed from Genome Analyses.</title>
        <authorList>
            <person name="Imhoff J.F."/>
            <person name="Rahn T."/>
            <person name="Kunzel S."/>
            <person name="Keller A."/>
            <person name="Neulinger S.C."/>
        </authorList>
    </citation>
    <scope>NUCLEOTIDE SEQUENCE [LARGE SCALE GENOMIC DNA]</scope>
    <source>
        <strain evidence="1 2">DSM 6210</strain>
    </source>
</reference>
<organism evidence="1 2">
    <name type="scientific">Thiohalocapsa halophila</name>
    <dbReference type="NCBI Taxonomy" id="69359"/>
    <lineage>
        <taxon>Bacteria</taxon>
        <taxon>Pseudomonadati</taxon>
        <taxon>Pseudomonadota</taxon>
        <taxon>Gammaproteobacteria</taxon>
        <taxon>Chromatiales</taxon>
        <taxon>Chromatiaceae</taxon>
        <taxon>Thiohalocapsa</taxon>
    </lineage>
</organism>
<sequence length="324" mass="35016">MGARLSARLLLHTRPRLHPAVAAGLLCCVLLAGCAGGDRLAGSSISACMDPAEARSADVRRHLGALRGTPVCYRRQQVNEGGFQWTFHILEHTRTPDGPFWVLPHDDEDAAFAAGVHAVLTYGGGLLAVDSGGRRTYRGQDPNRNFSTSRGESRLCVAQRRPAPHYTRAVLDHYRGRRGPILALHNNGDGHAGNGGYGNISMLRPAPGLTQWPGAAGRGRPGLRDEDNLIFVVGRRSAYADPAMRRRIGALNAAGLNVMHKQVTGQSFDCSLSDYVARHGLGEYYNLEAQQGARATQVEMVDRLMSVLGIRPLRSRAGGNPFLD</sequence>
<evidence type="ECO:0000313" key="1">
    <source>
        <dbReference type="EMBL" id="MBK1632603.1"/>
    </source>
</evidence>
<name>A0ABS1CL82_9GAMM</name>
<proteinExistence type="predicted"/>